<evidence type="ECO:0000313" key="3">
    <source>
        <dbReference type="Proteomes" id="UP000295807"/>
    </source>
</evidence>
<evidence type="ECO:0000256" key="1">
    <source>
        <dbReference type="SAM" id="Phobius"/>
    </source>
</evidence>
<reference evidence="2 3" key="1">
    <citation type="submission" date="2019-03" db="EMBL/GenBank/DDBJ databases">
        <title>Genomic Encyclopedia of Type Strains, Phase IV (KMG-IV): sequencing the most valuable type-strain genomes for metagenomic binning, comparative biology and taxonomic classification.</title>
        <authorList>
            <person name="Goeker M."/>
        </authorList>
    </citation>
    <scope>NUCLEOTIDE SEQUENCE [LARGE SCALE GENOMIC DNA]</scope>
    <source>
        <strain evidence="2 3">DSM 21100</strain>
    </source>
</reference>
<sequence length="114" mass="12805">MLGKYFYNFAVFASLLQLLFFFLAPYGGIAAIRNSVRRGFYKAEAYACIDGPTIHQVLDIINSLIAVVYFASLVFCLATLLFKRWDKRRKYGAYSFLISLSVLAGGLLLRVIGC</sequence>
<keyword evidence="1" id="KW-1133">Transmembrane helix</keyword>
<protein>
    <submittedName>
        <fullName evidence="2">Uncharacterized protein</fullName>
    </submittedName>
</protein>
<feature type="transmembrane region" description="Helical" evidence="1">
    <location>
        <begin position="60"/>
        <end position="82"/>
    </location>
</feature>
<dbReference type="AlphaFoldDB" id="A0A4R3KLZ3"/>
<organism evidence="2 3">
    <name type="scientific">Anseongella ginsenosidimutans</name>
    <dbReference type="NCBI Taxonomy" id="496056"/>
    <lineage>
        <taxon>Bacteria</taxon>
        <taxon>Pseudomonadati</taxon>
        <taxon>Bacteroidota</taxon>
        <taxon>Sphingobacteriia</taxon>
        <taxon>Sphingobacteriales</taxon>
        <taxon>Sphingobacteriaceae</taxon>
        <taxon>Anseongella</taxon>
    </lineage>
</organism>
<comment type="caution">
    <text evidence="2">The sequence shown here is derived from an EMBL/GenBank/DDBJ whole genome shotgun (WGS) entry which is preliminary data.</text>
</comment>
<keyword evidence="1" id="KW-0472">Membrane</keyword>
<dbReference type="Proteomes" id="UP000295807">
    <property type="component" value="Unassembled WGS sequence"/>
</dbReference>
<name>A0A4R3KLZ3_9SPHI</name>
<dbReference type="RefSeq" id="WP_132130713.1">
    <property type="nucleotide sequence ID" value="NZ_CP042432.1"/>
</dbReference>
<accession>A0A4R3KLZ3</accession>
<feature type="transmembrane region" description="Helical" evidence="1">
    <location>
        <begin position="94"/>
        <end position="113"/>
    </location>
</feature>
<dbReference type="EMBL" id="SMAD01000020">
    <property type="protein sequence ID" value="TCS84656.1"/>
    <property type="molecule type" value="Genomic_DNA"/>
</dbReference>
<proteinExistence type="predicted"/>
<evidence type="ECO:0000313" key="2">
    <source>
        <dbReference type="EMBL" id="TCS84656.1"/>
    </source>
</evidence>
<keyword evidence="3" id="KW-1185">Reference proteome</keyword>
<keyword evidence="1" id="KW-0812">Transmembrane</keyword>
<gene>
    <name evidence="2" type="ORF">EDD80_12022</name>
</gene>